<dbReference type="PANTHER" id="PTHR45649">
    <property type="entry name" value="AMINO-ACID PERMEASE BAT1"/>
    <property type="match status" value="1"/>
</dbReference>
<comment type="subcellular location">
    <subcellularLocation>
        <location evidence="1">Membrane</location>
        <topology evidence="1">Multi-pass membrane protein</topology>
    </subcellularLocation>
</comment>
<dbReference type="PANTHER" id="PTHR45649:SF1">
    <property type="entry name" value="TRANSPORTER, PUTATIVE (EUROFUNG)-RELATED"/>
    <property type="match status" value="1"/>
</dbReference>
<dbReference type="EMBL" id="JAPEIS010000001">
    <property type="protein sequence ID" value="KAJ8069728.1"/>
    <property type="molecule type" value="Genomic_DNA"/>
</dbReference>
<evidence type="ECO:0000256" key="6">
    <source>
        <dbReference type="SAM" id="Phobius"/>
    </source>
</evidence>
<accession>A0A9X0AWJ8</accession>
<feature type="transmembrane region" description="Helical" evidence="6">
    <location>
        <begin position="21"/>
        <end position="42"/>
    </location>
</feature>
<dbReference type="OrthoDB" id="3257095at2759"/>
<dbReference type="Proteomes" id="UP001152300">
    <property type="component" value="Unassembled WGS sequence"/>
</dbReference>
<evidence type="ECO:0000256" key="1">
    <source>
        <dbReference type="ARBA" id="ARBA00004141"/>
    </source>
</evidence>
<evidence type="ECO:0000313" key="7">
    <source>
        <dbReference type="EMBL" id="KAJ8069728.1"/>
    </source>
</evidence>
<evidence type="ECO:0000256" key="3">
    <source>
        <dbReference type="ARBA" id="ARBA00022692"/>
    </source>
</evidence>
<dbReference type="AlphaFoldDB" id="A0A9X0AWJ8"/>
<dbReference type="InterPro" id="IPR002293">
    <property type="entry name" value="AA/rel_permease1"/>
</dbReference>
<evidence type="ECO:0000313" key="8">
    <source>
        <dbReference type="Proteomes" id="UP001152300"/>
    </source>
</evidence>
<dbReference type="GO" id="GO:0016020">
    <property type="term" value="C:membrane"/>
    <property type="evidence" value="ECO:0007669"/>
    <property type="project" value="UniProtKB-SubCell"/>
</dbReference>
<evidence type="ECO:0000256" key="2">
    <source>
        <dbReference type="ARBA" id="ARBA00022448"/>
    </source>
</evidence>
<dbReference type="Gene3D" id="1.20.1740.10">
    <property type="entry name" value="Amino acid/polyamine transporter I"/>
    <property type="match status" value="1"/>
</dbReference>
<sequence length="185" mass="20383">MPEEIKKKASTVVPRATLSGLILNGILGFATMIAYLFCLGNLDDVLNVQETLGYPFLYVFQTGTGSTAGAAVMGLIVVALGVCSTVGALALSSRMLWSFARDRGVPIWRYWVKLDRRTSIPIYTIAFTTMVSVLLSLIILSSRVSFNNIINFNIAGLYSSYLIYCELLLRRSYNSGESRHIIHVS</sequence>
<feature type="transmembrane region" description="Helical" evidence="6">
    <location>
        <begin position="152"/>
        <end position="169"/>
    </location>
</feature>
<proteinExistence type="predicted"/>
<gene>
    <name evidence="7" type="ORF">OCU04_000152</name>
</gene>
<evidence type="ECO:0000256" key="5">
    <source>
        <dbReference type="ARBA" id="ARBA00023136"/>
    </source>
</evidence>
<keyword evidence="2" id="KW-0813">Transport</keyword>
<keyword evidence="5 6" id="KW-0472">Membrane</keyword>
<keyword evidence="3 6" id="KW-0812">Transmembrane</keyword>
<evidence type="ECO:0000256" key="4">
    <source>
        <dbReference type="ARBA" id="ARBA00022989"/>
    </source>
</evidence>
<dbReference type="GO" id="GO:0022857">
    <property type="term" value="F:transmembrane transporter activity"/>
    <property type="evidence" value="ECO:0007669"/>
    <property type="project" value="InterPro"/>
</dbReference>
<comment type="caution">
    <text evidence="7">The sequence shown here is derived from an EMBL/GenBank/DDBJ whole genome shotgun (WGS) entry which is preliminary data.</text>
</comment>
<dbReference type="Pfam" id="PF13520">
    <property type="entry name" value="AA_permease_2"/>
    <property type="match status" value="1"/>
</dbReference>
<keyword evidence="4 6" id="KW-1133">Transmembrane helix</keyword>
<protein>
    <submittedName>
        <fullName evidence="7">Uncharacterized protein</fullName>
    </submittedName>
</protein>
<keyword evidence="8" id="KW-1185">Reference proteome</keyword>
<feature type="transmembrane region" description="Helical" evidence="6">
    <location>
        <begin position="68"/>
        <end position="91"/>
    </location>
</feature>
<name>A0A9X0AWJ8_9HELO</name>
<reference evidence="7" key="1">
    <citation type="submission" date="2022-11" db="EMBL/GenBank/DDBJ databases">
        <title>Genome Resource of Sclerotinia nivalis Strain SnTB1, a Plant Pathogen Isolated from American Ginseng.</title>
        <authorList>
            <person name="Fan S."/>
        </authorList>
    </citation>
    <scope>NUCLEOTIDE SEQUENCE</scope>
    <source>
        <strain evidence="7">SnTB1</strain>
    </source>
</reference>
<organism evidence="7 8">
    <name type="scientific">Sclerotinia nivalis</name>
    <dbReference type="NCBI Taxonomy" id="352851"/>
    <lineage>
        <taxon>Eukaryota</taxon>
        <taxon>Fungi</taxon>
        <taxon>Dikarya</taxon>
        <taxon>Ascomycota</taxon>
        <taxon>Pezizomycotina</taxon>
        <taxon>Leotiomycetes</taxon>
        <taxon>Helotiales</taxon>
        <taxon>Sclerotiniaceae</taxon>
        <taxon>Sclerotinia</taxon>
    </lineage>
</organism>
<feature type="transmembrane region" description="Helical" evidence="6">
    <location>
        <begin position="120"/>
        <end position="140"/>
    </location>
</feature>